<evidence type="ECO:0000313" key="2">
    <source>
        <dbReference type="EMBL" id="JAE17497.1"/>
    </source>
</evidence>
<feature type="compositionally biased region" description="Basic and acidic residues" evidence="1">
    <location>
        <begin position="53"/>
        <end position="65"/>
    </location>
</feature>
<feature type="region of interest" description="Disordered" evidence="1">
    <location>
        <begin position="1"/>
        <end position="78"/>
    </location>
</feature>
<sequence length="78" mass="7854">MAAAAAPAVSEEPSPGEGATRARDLAPVLRSMGSQGTGSRRSVSPSTSSGPGPEEKGGNGDHREMQPAAWMILLEGHG</sequence>
<protein>
    <submittedName>
        <fullName evidence="2">Uncharacterized protein</fullName>
    </submittedName>
</protein>
<name>A0A0A9FYZ9_ARUDO</name>
<reference evidence="2" key="2">
    <citation type="journal article" date="2015" name="Data Brief">
        <title>Shoot transcriptome of the giant reed, Arundo donax.</title>
        <authorList>
            <person name="Barrero R.A."/>
            <person name="Guerrero F.D."/>
            <person name="Moolhuijzen P."/>
            <person name="Goolsby J.A."/>
            <person name="Tidwell J."/>
            <person name="Bellgard S.E."/>
            <person name="Bellgard M.I."/>
        </authorList>
    </citation>
    <scope>NUCLEOTIDE SEQUENCE</scope>
    <source>
        <tissue evidence="2">Shoot tissue taken approximately 20 cm above the soil surface</tissue>
    </source>
</reference>
<reference evidence="2" key="1">
    <citation type="submission" date="2014-09" db="EMBL/GenBank/DDBJ databases">
        <authorList>
            <person name="Magalhaes I.L.F."/>
            <person name="Oliveira U."/>
            <person name="Santos F.R."/>
            <person name="Vidigal T.H.D.A."/>
            <person name="Brescovit A.D."/>
            <person name="Santos A.J."/>
        </authorList>
    </citation>
    <scope>NUCLEOTIDE SEQUENCE</scope>
    <source>
        <tissue evidence="2">Shoot tissue taken approximately 20 cm above the soil surface</tissue>
    </source>
</reference>
<dbReference type="AlphaFoldDB" id="A0A0A9FYZ9"/>
<feature type="compositionally biased region" description="Low complexity" evidence="1">
    <location>
        <begin position="37"/>
        <end position="52"/>
    </location>
</feature>
<feature type="compositionally biased region" description="Low complexity" evidence="1">
    <location>
        <begin position="1"/>
        <end position="18"/>
    </location>
</feature>
<organism evidence="2">
    <name type="scientific">Arundo donax</name>
    <name type="common">Giant reed</name>
    <name type="synonym">Donax arundinaceus</name>
    <dbReference type="NCBI Taxonomy" id="35708"/>
    <lineage>
        <taxon>Eukaryota</taxon>
        <taxon>Viridiplantae</taxon>
        <taxon>Streptophyta</taxon>
        <taxon>Embryophyta</taxon>
        <taxon>Tracheophyta</taxon>
        <taxon>Spermatophyta</taxon>
        <taxon>Magnoliopsida</taxon>
        <taxon>Liliopsida</taxon>
        <taxon>Poales</taxon>
        <taxon>Poaceae</taxon>
        <taxon>PACMAD clade</taxon>
        <taxon>Arundinoideae</taxon>
        <taxon>Arundineae</taxon>
        <taxon>Arundo</taxon>
    </lineage>
</organism>
<evidence type="ECO:0000256" key="1">
    <source>
        <dbReference type="SAM" id="MobiDB-lite"/>
    </source>
</evidence>
<dbReference type="EMBL" id="GBRH01180399">
    <property type="protein sequence ID" value="JAE17497.1"/>
    <property type="molecule type" value="Transcribed_RNA"/>
</dbReference>
<proteinExistence type="predicted"/>
<accession>A0A0A9FYZ9</accession>